<dbReference type="FunFam" id="3.30.40.10:FF:000601">
    <property type="entry name" value="Nitric oxide synthase-interacting protein homolog"/>
    <property type="match status" value="1"/>
</dbReference>
<proteinExistence type="predicted"/>
<dbReference type="InterPro" id="IPR031790">
    <property type="entry name" value="Znf-NOSIP"/>
</dbReference>
<dbReference type="SUPFAM" id="SSF57850">
    <property type="entry name" value="RING/U-box"/>
    <property type="match status" value="2"/>
</dbReference>
<gene>
    <name evidence="3" type="ORF">CBOVIS_LOCUS10791</name>
</gene>
<feature type="domain" description="Nitric oxide synthase-interacting protein zinc-finger" evidence="2">
    <location>
        <begin position="583"/>
        <end position="657"/>
    </location>
</feature>
<dbReference type="EMBL" id="CADEPM010000008">
    <property type="protein sequence ID" value="CAB3409098.1"/>
    <property type="molecule type" value="Genomic_DNA"/>
</dbReference>
<dbReference type="Gene3D" id="3.30.40.10">
    <property type="entry name" value="Zinc/RING finger domain, C3HC4 (zinc finger)"/>
    <property type="match status" value="2"/>
</dbReference>
<dbReference type="CDD" id="cd16662">
    <property type="entry name" value="RING-Ubox2_NOSIP"/>
    <property type="match status" value="1"/>
</dbReference>
<dbReference type="GO" id="GO:0045121">
    <property type="term" value="C:membrane raft"/>
    <property type="evidence" value="ECO:0007669"/>
    <property type="project" value="TreeGrafter"/>
</dbReference>
<dbReference type="Pfam" id="PF03409">
    <property type="entry name" value="Glycoprotein"/>
    <property type="match status" value="2"/>
</dbReference>
<dbReference type="InterPro" id="IPR013083">
    <property type="entry name" value="Znf_RING/FYVE/PHD"/>
</dbReference>
<comment type="caution">
    <text evidence="3">The sequence shown here is derived from an EMBL/GenBank/DDBJ whole genome shotgun (WGS) entry which is preliminary data.</text>
</comment>
<dbReference type="OrthoDB" id="116827at2759"/>
<keyword evidence="4" id="KW-1185">Reference proteome</keyword>
<sequence length="890" mass="100491">MLLLFVLLGLAHAGVLHFPLNQAFGRTLDVEIRSKLFFSSSSPREQIEKIKLINGKYTASMSDFYNFVSDDYSKISLIMRANQVHFETTLTNDEISKLEGYVYVTTRDQADNPDFKVFDVNRDLFIKRNFTIYNSTYVFINFPLDKSNNVYQPRLSAKVTGLKVNNKGSVRIYRGVPPASMDKESYDDVMFQNPITLDGNIQYLNNVQPMQINFEAWYISDNKGYEMRLSRSWDDPRTLKITSTDVTGLITNNNAPEDLKLIVPIPDYVVYTTSGFFYNAELKDNQKMVIATTNLQKGITKDAPRGSASVHTPAEYFQIYQSSGIYGIQYFQIDISYLEGYVYICSKAQGEDPYFSVYDVKNYIMIGKYESQAKMTIVFINFPLHNPKVSYRPRVSAKISDLRVADDGSIRLYRGFPPETTSRDNYDNLMFQNPITLDNTVYYFNKTEPMQVNFEAWYIIADKGLTLTAERLWEEPKNSTVFDTTTTGLITCNNEPEDLRITIPNSHNANTVSGFFFNGFVEKNVVVSTELLEQSITKSIPRGHIYINNPADYIQISQSSGVYGVQFFQIGSCLFSVQIMTRHGKNCTASSVYSYHERKRDAKASGYGTLHARLGADSIKEFHCCSLTLQPCRQPVITPHGYIYDKQAILENILAQKKEYARKMKIYEKQCLEEQSEKDKASEADTISKKNKFSVIESTPSRTGVSDVKALSSESGSLKRPSGVISSEIAAKVKATGNEGDMSNMRGDKSTSLPSFWIPELNPTAAASKIEKPSSKVLCPISGKPLKVKDLLDVEFLPMPGTENNAKKQFICPVTRDELTNTTRCAYLKKSKAVVKYDVVEQIIKDEGVDPICGEKMTLDDIIELQRGGTGYAATNEVKAKLIRPQLELQ</sequence>
<dbReference type="InterPro" id="IPR005071">
    <property type="entry name" value="Glycoprotein"/>
</dbReference>
<protein>
    <recommendedName>
        <fullName evidence="2">Nitric oxide synthase-interacting protein zinc-finger domain-containing protein</fullName>
    </recommendedName>
</protein>
<keyword evidence="1" id="KW-0175">Coiled coil</keyword>
<dbReference type="GO" id="GO:0045087">
    <property type="term" value="P:innate immune response"/>
    <property type="evidence" value="ECO:0007669"/>
    <property type="project" value="TreeGrafter"/>
</dbReference>
<organism evidence="3 4">
    <name type="scientific">Caenorhabditis bovis</name>
    <dbReference type="NCBI Taxonomy" id="2654633"/>
    <lineage>
        <taxon>Eukaryota</taxon>
        <taxon>Metazoa</taxon>
        <taxon>Ecdysozoa</taxon>
        <taxon>Nematoda</taxon>
        <taxon>Chromadorea</taxon>
        <taxon>Rhabditida</taxon>
        <taxon>Rhabditina</taxon>
        <taxon>Rhabditomorpha</taxon>
        <taxon>Rhabditoidea</taxon>
        <taxon>Rhabditidae</taxon>
        <taxon>Peloderinae</taxon>
        <taxon>Caenorhabditis</taxon>
    </lineage>
</organism>
<dbReference type="Proteomes" id="UP000494206">
    <property type="component" value="Unassembled WGS sequence"/>
</dbReference>
<name>A0A8S1F9Y1_9PELO</name>
<feature type="coiled-coil region" evidence="1">
    <location>
        <begin position="650"/>
        <end position="684"/>
    </location>
</feature>
<accession>A0A8S1F9Y1</accession>
<dbReference type="PANTHER" id="PTHR21733:SF7">
    <property type="entry name" value="CUB_2 DOMAIN-CONTAINING PROTEIN-RELATED"/>
    <property type="match status" value="1"/>
</dbReference>
<evidence type="ECO:0000313" key="3">
    <source>
        <dbReference type="EMBL" id="CAB3409098.1"/>
    </source>
</evidence>
<dbReference type="CDD" id="cd16661">
    <property type="entry name" value="RING-Ubox1_NOSIP"/>
    <property type="match status" value="1"/>
</dbReference>
<dbReference type="AlphaFoldDB" id="A0A8S1F9Y1"/>
<reference evidence="3 4" key="1">
    <citation type="submission" date="2020-04" db="EMBL/GenBank/DDBJ databases">
        <authorList>
            <person name="Laetsch R D."/>
            <person name="Stevens L."/>
            <person name="Kumar S."/>
            <person name="Blaxter L. M."/>
        </authorList>
    </citation>
    <scope>NUCLEOTIDE SEQUENCE [LARGE SCALE GENOMIC DNA]</scope>
</reference>
<evidence type="ECO:0000313" key="4">
    <source>
        <dbReference type="Proteomes" id="UP000494206"/>
    </source>
</evidence>
<dbReference type="PANTHER" id="PTHR21733">
    <property type="entry name" value="CUB_2 DOMAIN-CONTAINING PROTEIN-RELATED-RELATED"/>
    <property type="match status" value="1"/>
</dbReference>
<evidence type="ECO:0000256" key="1">
    <source>
        <dbReference type="SAM" id="Coils"/>
    </source>
</evidence>
<evidence type="ECO:0000259" key="2">
    <source>
        <dbReference type="Pfam" id="PF15906"/>
    </source>
</evidence>
<dbReference type="Pfam" id="PF15906">
    <property type="entry name" value="zf-NOSIP"/>
    <property type="match status" value="1"/>
</dbReference>